<protein>
    <recommendedName>
        <fullName evidence="3">Cyclin</fullName>
    </recommendedName>
</protein>
<accession>A0A0D3G0P8</accession>
<dbReference type="Gramene" id="OBART04G26750.1">
    <property type="protein sequence ID" value="OBART04G26750.1"/>
    <property type="gene ID" value="OBART04G26750"/>
</dbReference>
<dbReference type="AlphaFoldDB" id="A0A0D3G0P8"/>
<evidence type="ECO:0000313" key="2">
    <source>
        <dbReference type="Proteomes" id="UP000026960"/>
    </source>
</evidence>
<dbReference type="Proteomes" id="UP000026960">
    <property type="component" value="Chromosome 4"/>
</dbReference>
<evidence type="ECO:0000313" key="1">
    <source>
        <dbReference type="EnsemblPlants" id="OBART04G26750.1"/>
    </source>
</evidence>
<reference evidence="1" key="2">
    <citation type="submission" date="2015-03" db="UniProtKB">
        <authorList>
            <consortium name="EnsemblPlants"/>
        </authorList>
    </citation>
    <scope>IDENTIFICATION</scope>
</reference>
<evidence type="ECO:0008006" key="3">
    <source>
        <dbReference type="Google" id="ProtNLM"/>
    </source>
</evidence>
<organism evidence="1">
    <name type="scientific">Oryza barthii</name>
    <dbReference type="NCBI Taxonomy" id="65489"/>
    <lineage>
        <taxon>Eukaryota</taxon>
        <taxon>Viridiplantae</taxon>
        <taxon>Streptophyta</taxon>
        <taxon>Embryophyta</taxon>
        <taxon>Tracheophyta</taxon>
        <taxon>Spermatophyta</taxon>
        <taxon>Magnoliopsida</taxon>
        <taxon>Liliopsida</taxon>
        <taxon>Poales</taxon>
        <taxon>Poaceae</taxon>
        <taxon>BOP clade</taxon>
        <taxon>Oryzoideae</taxon>
        <taxon>Oryzeae</taxon>
        <taxon>Oryzinae</taxon>
        <taxon>Oryza</taxon>
    </lineage>
</organism>
<name>A0A0D3G0P8_9ORYZ</name>
<dbReference type="PaxDb" id="65489-OBART04G26750.1"/>
<keyword evidence="2" id="KW-1185">Reference proteome</keyword>
<reference evidence="1" key="1">
    <citation type="journal article" date="2009" name="Rice">
        <title>De Novo Next Generation Sequencing of Plant Genomes.</title>
        <authorList>
            <person name="Rounsley S."/>
            <person name="Marri P.R."/>
            <person name="Yu Y."/>
            <person name="He R."/>
            <person name="Sisneros N."/>
            <person name="Goicoechea J.L."/>
            <person name="Lee S.J."/>
            <person name="Angelova A."/>
            <person name="Kudrna D."/>
            <person name="Luo M."/>
            <person name="Affourtit J."/>
            <person name="Desany B."/>
            <person name="Knight J."/>
            <person name="Niazi F."/>
            <person name="Egholm M."/>
            <person name="Wing R.A."/>
        </authorList>
    </citation>
    <scope>NUCLEOTIDE SEQUENCE [LARGE SCALE GENOMIC DNA]</scope>
    <source>
        <strain evidence="1">cv. IRGC 105608</strain>
    </source>
</reference>
<dbReference type="STRING" id="65489.A0A0D3G0P8"/>
<proteinExistence type="predicted"/>
<sequence>MNRLELELLAVLDFEVMLSHRVYELYREHLEKEARRDGGGGGGGERRAAAQVVVVVAVFLRLLV</sequence>
<dbReference type="EnsemblPlants" id="OBART04G26750.1">
    <property type="protein sequence ID" value="OBART04G26750.1"/>
    <property type="gene ID" value="OBART04G26750"/>
</dbReference>
<dbReference type="HOGENOM" id="CLU_2871182_0_0_1"/>